<dbReference type="InterPro" id="IPR029063">
    <property type="entry name" value="SAM-dependent_MTases_sf"/>
</dbReference>
<comment type="similarity">
    <text evidence="3 14">Belongs to the class I-like SAM-binding methyltransferase superfamily. RsmB/NOP family.</text>
</comment>
<keyword evidence="17" id="KW-1185">Reference proteome</keyword>
<dbReference type="InterPro" id="IPR018314">
    <property type="entry name" value="RsmB/NOL1/NOP2-like_CS"/>
</dbReference>
<dbReference type="InterPro" id="IPR049560">
    <property type="entry name" value="MeTrfase_RsmB-F_NOP2_cat"/>
</dbReference>
<evidence type="ECO:0000256" key="3">
    <source>
        <dbReference type="ARBA" id="ARBA00007494"/>
    </source>
</evidence>
<keyword evidence="9 14" id="KW-0949">S-adenosyl-L-methionine</keyword>
<dbReference type="Pfam" id="PF22458">
    <property type="entry name" value="RsmF-B_ferredox"/>
    <property type="match status" value="1"/>
</dbReference>
<gene>
    <name evidence="16" type="primary">rsmB</name>
    <name evidence="16" type="ORF">OE749_17870</name>
</gene>
<dbReference type="PANTHER" id="PTHR22807">
    <property type="entry name" value="NOP2 YEAST -RELATED NOL1/NOP2/FMU SUN DOMAIN-CONTAINING"/>
    <property type="match status" value="1"/>
</dbReference>
<evidence type="ECO:0000256" key="14">
    <source>
        <dbReference type="PROSITE-ProRule" id="PRU01023"/>
    </source>
</evidence>
<comment type="caution">
    <text evidence="16">The sequence shown here is derived from an EMBL/GenBank/DDBJ whole genome shotgun (WGS) entry which is preliminary data.</text>
</comment>
<dbReference type="InterPro" id="IPR006027">
    <property type="entry name" value="NusB_RsmB_TIM44"/>
</dbReference>
<comment type="subcellular location">
    <subcellularLocation>
        <location evidence="2">Cytoplasm</location>
    </subcellularLocation>
</comment>
<feature type="binding site" evidence="14">
    <location>
        <begin position="254"/>
        <end position="260"/>
    </location>
    <ligand>
        <name>S-adenosyl-L-methionine</name>
        <dbReference type="ChEBI" id="CHEBI:59789"/>
    </ligand>
</feature>
<evidence type="ECO:0000256" key="8">
    <source>
        <dbReference type="ARBA" id="ARBA00022679"/>
    </source>
</evidence>
<dbReference type="SUPFAM" id="SSF53335">
    <property type="entry name" value="S-adenosyl-L-methionine-dependent methyltransferases"/>
    <property type="match status" value="1"/>
</dbReference>
<dbReference type="Gene3D" id="3.40.50.150">
    <property type="entry name" value="Vaccinia Virus protein VP39"/>
    <property type="match status" value="1"/>
</dbReference>
<keyword evidence="8 14" id="KW-0808">Transferase</keyword>
<name>A0ABT3AD49_9ALTE</name>
<dbReference type="InterPro" id="IPR001678">
    <property type="entry name" value="MeTrfase_RsmB-F_NOP2_dom"/>
</dbReference>
<dbReference type="InterPro" id="IPR054728">
    <property type="entry name" value="RsmB-like_ferredoxin"/>
</dbReference>
<dbReference type="InterPro" id="IPR023267">
    <property type="entry name" value="RCMT"/>
</dbReference>
<keyword evidence="5" id="KW-0963">Cytoplasm</keyword>
<dbReference type="PROSITE" id="PS01153">
    <property type="entry name" value="NOL1_NOP2_SUN"/>
    <property type="match status" value="1"/>
</dbReference>
<comment type="function">
    <text evidence="1">Specifically methylates the cytosine at position 967 (m5C967) of 16S rRNA.</text>
</comment>
<evidence type="ECO:0000256" key="10">
    <source>
        <dbReference type="ARBA" id="ARBA00022884"/>
    </source>
</evidence>
<feature type="active site" description="Nucleophile" evidence="14">
    <location>
        <position position="376"/>
    </location>
</feature>
<evidence type="ECO:0000256" key="4">
    <source>
        <dbReference type="ARBA" id="ARBA00012140"/>
    </source>
</evidence>
<dbReference type="PANTHER" id="PTHR22807:SF61">
    <property type="entry name" value="NOL1_NOP2_SUN FAMILY PROTEIN _ ANTITERMINATION NUSB DOMAIN-CONTAINING PROTEIN"/>
    <property type="match status" value="1"/>
</dbReference>
<evidence type="ECO:0000313" key="16">
    <source>
        <dbReference type="EMBL" id="MCV2886565.1"/>
    </source>
</evidence>
<accession>A0ABT3AD49</accession>
<dbReference type="InterPro" id="IPR035926">
    <property type="entry name" value="NusB-like_sf"/>
</dbReference>
<protein>
    <recommendedName>
        <fullName evidence="4">16S rRNA (cytosine(967)-C(5))-methyltransferase</fullName>
        <ecNumber evidence="4">2.1.1.176</ecNumber>
    </recommendedName>
    <alternativeName>
        <fullName evidence="11">16S rRNA m5C967 methyltransferase</fullName>
    </alternativeName>
    <alternativeName>
        <fullName evidence="12">rRNA (cytosine-C(5)-)-methyltransferase RsmB</fullName>
    </alternativeName>
</protein>
<dbReference type="RefSeq" id="WP_263713854.1">
    <property type="nucleotide sequence ID" value="NZ_JAOWKX010000012.1"/>
</dbReference>
<dbReference type="NCBIfam" id="NF011494">
    <property type="entry name" value="PRK14902.1"/>
    <property type="match status" value="1"/>
</dbReference>
<dbReference type="SUPFAM" id="SSF48013">
    <property type="entry name" value="NusB-like"/>
    <property type="match status" value="1"/>
</dbReference>
<dbReference type="GO" id="GO:0032259">
    <property type="term" value="P:methylation"/>
    <property type="evidence" value="ECO:0007669"/>
    <property type="project" value="UniProtKB-KW"/>
</dbReference>
<dbReference type="GO" id="GO:0008168">
    <property type="term" value="F:methyltransferase activity"/>
    <property type="evidence" value="ECO:0007669"/>
    <property type="project" value="UniProtKB-KW"/>
</dbReference>
<evidence type="ECO:0000256" key="11">
    <source>
        <dbReference type="ARBA" id="ARBA00030399"/>
    </source>
</evidence>
<feature type="binding site" evidence="14">
    <location>
        <position position="304"/>
    </location>
    <ligand>
        <name>S-adenosyl-L-methionine</name>
        <dbReference type="ChEBI" id="CHEBI:59789"/>
    </ligand>
</feature>
<dbReference type="Gene3D" id="1.10.940.10">
    <property type="entry name" value="NusB-like"/>
    <property type="match status" value="1"/>
</dbReference>
<comment type="catalytic activity">
    <reaction evidence="13">
        <text>cytidine(967) in 16S rRNA + S-adenosyl-L-methionine = 5-methylcytidine(967) in 16S rRNA + S-adenosyl-L-homocysteine + H(+)</text>
        <dbReference type="Rhea" id="RHEA:42748"/>
        <dbReference type="Rhea" id="RHEA-COMP:10219"/>
        <dbReference type="Rhea" id="RHEA-COMP:10220"/>
        <dbReference type="ChEBI" id="CHEBI:15378"/>
        <dbReference type="ChEBI" id="CHEBI:57856"/>
        <dbReference type="ChEBI" id="CHEBI:59789"/>
        <dbReference type="ChEBI" id="CHEBI:74483"/>
        <dbReference type="ChEBI" id="CHEBI:82748"/>
        <dbReference type="EC" id="2.1.1.176"/>
    </reaction>
</comment>
<feature type="domain" description="SAM-dependent MTase RsmB/NOP-type" evidence="15">
    <location>
        <begin position="165"/>
        <end position="433"/>
    </location>
</feature>
<dbReference type="NCBIfam" id="TIGR00563">
    <property type="entry name" value="rsmB"/>
    <property type="match status" value="1"/>
</dbReference>
<evidence type="ECO:0000256" key="7">
    <source>
        <dbReference type="ARBA" id="ARBA00022603"/>
    </source>
</evidence>
<dbReference type="EC" id="2.1.1.176" evidence="4"/>
<evidence type="ECO:0000256" key="5">
    <source>
        <dbReference type="ARBA" id="ARBA00022490"/>
    </source>
</evidence>
<feature type="binding site" evidence="14">
    <location>
        <position position="323"/>
    </location>
    <ligand>
        <name>S-adenosyl-L-methionine</name>
        <dbReference type="ChEBI" id="CHEBI:59789"/>
    </ligand>
</feature>
<sequence>MSNHSGAKLRAATAKALFDILESGKSSRDVLPKYQAQLKDKDKAWLQEMSFGVLRHLPLLQYWLRDMLQKPLKGNQKIIEHLILLGFYQLAFSRVSAHAAVAETVAACNALNAPGLKGLVNAVLRNFQRQDKHLQKPDDPQINSGLPKWLYKRLLTNYPEQIDAIVESMHTRAPVWLRVNRQKIARDAYFDMLPSSINAHKHATLEDAIIIPKSVDVVSLPGFTDGLFAVQDGAAQLAASLLSPQENERILDCCAAPGGKTCHILELQPSLSACIALDIDKARLERVEENLLRLNHNATLVAGDAVEVDTWWDGKPFDRILLDAPCSATGVIRRHPDIKWLRKSKDIEELVAIQQDILSAMWKILKPGGTLLYATCSILPEENSQQIAKFLARTPSASLLPVTKTETTDNPGRQILPGEDQMDGFYYARLLKS</sequence>
<evidence type="ECO:0000256" key="12">
    <source>
        <dbReference type="ARBA" id="ARBA00031088"/>
    </source>
</evidence>
<dbReference type="Gene3D" id="3.30.70.1170">
    <property type="entry name" value="Sun protein, domain 3"/>
    <property type="match status" value="1"/>
</dbReference>
<reference evidence="16 17" key="1">
    <citation type="submission" date="2022-10" db="EMBL/GenBank/DDBJ databases">
        <title>Aestuariibacter sp. AA17 isolated from Montipora capitata coral fragment.</title>
        <authorList>
            <person name="Emsley S.A."/>
            <person name="Pfannmuller K.M."/>
            <person name="Loughran R.M."/>
            <person name="Shlafstein M."/>
            <person name="Papke E."/>
            <person name="Saw J.H."/>
            <person name="Ushijima B."/>
            <person name="Videau P."/>
        </authorList>
    </citation>
    <scope>NUCLEOTIDE SEQUENCE [LARGE SCALE GENOMIC DNA]</scope>
    <source>
        <strain evidence="16 17">AA17</strain>
    </source>
</reference>
<dbReference type="PROSITE" id="PS51686">
    <property type="entry name" value="SAM_MT_RSMB_NOP"/>
    <property type="match status" value="1"/>
</dbReference>
<dbReference type="Proteomes" id="UP001652504">
    <property type="component" value="Unassembled WGS sequence"/>
</dbReference>
<keyword evidence="6" id="KW-0698">rRNA processing</keyword>
<evidence type="ECO:0000313" key="17">
    <source>
        <dbReference type="Proteomes" id="UP001652504"/>
    </source>
</evidence>
<keyword evidence="7 14" id="KW-0489">Methyltransferase</keyword>
<dbReference type="PRINTS" id="PR02008">
    <property type="entry name" value="RCMTFAMILY"/>
</dbReference>
<evidence type="ECO:0000256" key="6">
    <source>
        <dbReference type="ARBA" id="ARBA00022552"/>
    </source>
</evidence>
<evidence type="ECO:0000256" key="2">
    <source>
        <dbReference type="ARBA" id="ARBA00004496"/>
    </source>
</evidence>
<evidence type="ECO:0000256" key="9">
    <source>
        <dbReference type="ARBA" id="ARBA00022691"/>
    </source>
</evidence>
<feature type="binding site" evidence="14">
    <location>
        <position position="278"/>
    </location>
    <ligand>
        <name>S-adenosyl-L-methionine</name>
        <dbReference type="ChEBI" id="CHEBI:59789"/>
    </ligand>
</feature>
<dbReference type="InterPro" id="IPR004573">
    <property type="entry name" value="rRNA_ssu_MeTfrase_B"/>
</dbReference>
<dbReference type="Pfam" id="PF01029">
    <property type="entry name" value="NusB"/>
    <property type="match status" value="1"/>
</dbReference>
<keyword evidence="10 14" id="KW-0694">RNA-binding</keyword>
<dbReference type="NCBIfam" id="NF008149">
    <property type="entry name" value="PRK10901.1"/>
    <property type="match status" value="1"/>
</dbReference>
<dbReference type="Pfam" id="PF01189">
    <property type="entry name" value="Methyltr_RsmB-F"/>
    <property type="match status" value="1"/>
</dbReference>
<dbReference type="CDD" id="cd02440">
    <property type="entry name" value="AdoMet_MTases"/>
    <property type="match status" value="1"/>
</dbReference>
<evidence type="ECO:0000259" key="15">
    <source>
        <dbReference type="PROSITE" id="PS51686"/>
    </source>
</evidence>
<evidence type="ECO:0000256" key="13">
    <source>
        <dbReference type="ARBA" id="ARBA00047283"/>
    </source>
</evidence>
<organism evidence="16 17">
    <name type="scientific">Fluctibacter corallii</name>
    <dbReference type="NCBI Taxonomy" id="2984329"/>
    <lineage>
        <taxon>Bacteria</taxon>
        <taxon>Pseudomonadati</taxon>
        <taxon>Pseudomonadota</taxon>
        <taxon>Gammaproteobacteria</taxon>
        <taxon>Alteromonadales</taxon>
        <taxon>Alteromonadaceae</taxon>
        <taxon>Fluctibacter</taxon>
    </lineage>
</organism>
<proteinExistence type="inferred from homology"/>
<evidence type="ECO:0000256" key="1">
    <source>
        <dbReference type="ARBA" id="ARBA00002724"/>
    </source>
</evidence>
<dbReference type="EMBL" id="JAOWKX010000012">
    <property type="protein sequence ID" value="MCV2886565.1"/>
    <property type="molecule type" value="Genomic_DNA"/>
</dbReference>